<evidence type="ECO:0000256" key="1">
    <source>
        <dbReference type="SAM" id="Phobius"/>
    </source>
</evidence>
<feature type="transmembrane region" description="Helical" evidence="1">
    <location>
        <begin position="12"/>
        <end position="33"/>
    </location>
</feature>
<dbReference type="InterPro" id="IPR045584">
    <property type="entry name" value="Pilin-like"/>
</dbReference>
<evidence type="ECO:0000313" key="2">
    <source>
        <dbReference type="EMBL" id="STP13523.1"/>
    </source>
</evidence>
<dbReference type="RefSeq" id="WP_115026700.1">
    <property type="nucleotide sequence ID" value="NZ_UGHZ01000003.1"/>
</dbReference>
<accession>A0A377JVZ9</accession>
<reference evidence="2 3" key="1">
    <citation type="submission" date="2018-06" db="EMBL/GenBank/DDBJ databases">
        <authorList>
            <consortium name="Pathogen Informatics"/>
            <person name="Doyle S."/>
        </authorList>
    </citation>
    <scope>NUCLEOTIDE SEQUENCE [LARGE SCALE GENOMIC DNA]</scope>
    <source>
        <strain evidence="2 3">NCTC12221</strain>
    </source>
</reference>
<evidence type="ECO:0000313" key="3">
    <source>
        <dbReference type="Proteomes" id="UP000255335"/>
    </source>
</evidence>
<dbReference type="Proteomes" id="UP000255335">
    <property type="component" value="Unassembled WGS sequence"/>
</dbReference>
<dbReference type="SUPFAM" id="SSF54523">
    <property type="entry name" value="Pili subunits"/>
    <property type="match status" value="1"/>
</dbReference>
<protein>
    <recommendedName>
        <fullName evidence="4">Type II secretion system protein</fullName>
    </recommendedName>
</protein>
<name>A0A377JVZ9_9HELI</name>
<dbReference type="EMBL" id="UGHZ01000003">
    <property type="protein sequence ID" value="STP13523.1"/>
    <property type="molecule type" value="Genomic_DNA"/>
</dbReference>
<dbReference type="AlphaFoldDB" id="A0A377JVZ9"/>
<keyword evidence="1" id="KW-1133">Transmembrane helix</keyword>
<keyword evidence="1" id="KW-0812">Transmembrane</keyword>
<keyword evidence="1" id="KW-0472">Membrane</keyword>
<proteinExistence type="predicted"/>
<sequence>MRYSKRSAFSAFEVLCVIIIVGILAGVGVKYMGHIQHKQCVLRLKAKLAFTQNALSKYYTQAFIQADSFQPEIARQILQTATLDSTPTCRFSLESNALKATIDSQILYFSIQPSDLSLNPIISCNLSQPLCKEFSDRILDK</sequence>
<gene>
    <name evidence="2" type="ORF">NCTC12221_01599</name>
</gene>
<evidence type="ECO:0008006" key="4">
    <source>
        <dbReference type="Google" id="ProtNLM"/>
    </source>
</evidence>
<organism evidence="2 3">
    <name type="scientific">Helicobacter cinaedi</name>
    <dbReference type="NCBI Taxonomy" id="213"/>
    <lineage>
        <taxon>Bacteria</taxon>
        <taxon>Pseudomonadati</taxon>
        <taxon>Campylobacterota</taxon>
        <taxon>Epsilonproteobacteria</taxon>
        <taxon>Campylobacterales</taxon>
        <taxon>Helicobacteraceae</taxon>
        <taxon>Helicobacter</taxon>
    </lineage>
</organism>